<proteinExistence type="predicted"/>
<protein>
    <submittedName>
        <fullName evidence="1">Uncharacterized protein</fullName>
    </submittedName>
</protein>
<evidence type="ECO:0000313" key="1">
    <source>
        <dbReference type="EMBL" id="KIA88912.1"/>
    </source>
</evidence>
<dbReference type="RefSeq" id="WP_039483125.1">
    <property type="nucleotide sequence ID" value="NZ_JSYN01000048.1"/>
</dbReference>
<dbReference type="AlphaFoldDB" id="A0A0C1F6U6"/>
<dbReference type="OrthoDB" id="770811at2"/>
<name>A0A0C1F6U6_9SPHI</name>
<dbReference type="Proteomes" id="UP000031246">
    <property type="component" value="Unassembled WGS sequence"/>
</dbReference>
<dbReference type="EMBL" id="JSYN01000048">
    <property type="protein sequence ID" value="KIA88912.1"/>
    <property type="molecule type" value="Genomic_DNA"/>
</dbReference>
<sequence>MGKLKLYDINIPRETIVEERESVYLSQTSEQHFFNVLQLNRISVVMNGGRPLKSPQGNGLVIRKPII</sequence>
<gene>
    <name evidence="1" type="ORF">OC25_25820</name>
</gene>
<reference evidence="1 2" key="1">
    <citation type="submission" date="2014-10" db="EMBL/GenBank/DDBJ databases">
        <title>Pedobacter Kyungheensis.</title>
        <authorList>
            <person name="Anderson B.M."/>
            <person name="Newman J.D."/>
        </authorList>
    </citation>
    <scope>NUCLEOTIDE SEQUENCE [LARGE SCALE GENOMIC DNA]</scope>
    <source>
        <strain evidence="1 2">KACC 16221</strain>
    </source>
</reference>
<organism evidence="1 2">
    <name type="scientific">Pedobacter kyungheensis</name>
    <dbReference type="NCBI Taxonomy" id="1069985"/>
    <lineage>
        <taxon>Bacteria</taxon>
        <taxon>Pseudomonadati</taxon>
        <taxon>Bacteroidota</taxon>
        <taxon>Sphingobacteriia</taxon>
        <taxon>Sphingobacteriales</taxon>
        <taxon>Sphingobacteriaceae</taxon>
        <taxon>Pedobacter</taxon>
    </lineage>
</organism>
<accession>A0A0C1F6U6</accession>
<keyword evidence="2" id="KW-1185">Reference proteome</keyword>
<comment type="caution">
    <text evidence="1">The sequence shown here is derived from an EMBL/GenBank/DDBJ whole genome shotgun (WGS) entry which is preliminary data.</text>
</comment>
<evidence type="ECO:0000313" key="2">
    <source>
        <dbReference type="Proteomes" id="UP000031246"/>
    </source>
</evidence>